<keyword evidence="1" id="KW-1133">Transmembrane helix</keyword>
<evidence type="ECO:0000256" key="1">
    <source>
        <dbReference type="SAM" id="Phobius"/>
    </source>
</evidence>
<organism evidence="2 3">
    <name type="scientific">Tribonema minus</name>
    <dbReference type="NCBI Taxonomy" id="303371"/>
    <lineage>
        <taxon>Eukaryota</taxon>
        <taxon>Sar</taxon>
        <taxon>Stramenopiles</taxon>
        <taxon>Ochrophyta</taxon>
        <taxon>PX clade</taxon>
        <taxon>Xanthophyceae</taxon>
        <taxon>Tribonematales</taxon>
        <taxon>Tribonemataceae</taxon>
        <taxon>Tribonema</taxon>
    </lineage>
</organism>
<keyword evidence="1" id="KW-0812">Transmembrane</keyword>
<proteinExistence type="predicted"/>
<dbReference type="InterPro" id="IPR002838">
    <property type="entry name" value="AIM24"/>
</dbReference>
<dbReference type="Gene3D" id="3.60.160.10">
    <property type="entry name" value="Mitochondrial biogenesis AIM24"/>
    <property type="match status" value="1"/>
</dbReference>
<accession>A0A835Z000</accession>
<reference evidence="2" key="1">
    <citation type="submission" date="2021-02" db="EMBL/GenBank/DDBJ databases">
        <title>First Annotated Genome of the Yellow-green Alga Tribonema minus.</title>
        <authorList>
            <person name="Mahan K.M."/>
        </authorList>
    </citation>
    <scope>NUCLEOTIDE SEQUENCE</scope>
    <source>
        <strain evidence="2">UTEX B ZZ1240</strain>
    </source>
</reference>
<dbReference type="EMBL" id="JAFCMP010000401">
    <property type="protein sequence ID" value="KAG5180334.1"/>
    <property type="molecule type" value="Genomic_DNA"/>
</dbReference>
<keyword evidence="3" id="KW-1185">Reference proteome</keyword>
<keyword evidence="1" id="KW-0472">Membrane</keyword>
<dbReference type="PANTHER" id="PTHR43657">
    <property type="entry name" value="TRYPTOPHAN RNA-BINDING ATTENUATOR PROTEIN-LIKE PROTEIN"/>
    <property type="match status" value="1"/>
</dbReference>
<dbReference type="InterPro" id="IPR016031">
    <property type="entry name" value="Trp_RNA-bd_attenuator-like_dom"/>
</dbReference>
<name>A0A835Z000_9STRA</name>
<evidence type="ECO:0000313" key="2">
    <source>
        <dbReference type="EMBL" id="KAG5180334.1"/>
    </source>
</evidence>
<dbReference type="InterPro" id="IPR036983">
    <property type="entry name" value="AIM24_sf"/>
</dbReference>
<gene>
    <name evidence="2" type="ORF">JKP88DRAFT_349638</name>
</gene>
<sequence length="305" mass="31408">MAQAVNMDDRGEVQVFIYGNEVQHMQVLLRPGGALIAAHDALVSCGKHATCVPLPRQGQTLFDALAAALQLRSVRTHAKWVNASAETTTLGISTPSPGNLVQIELADTGPLCMHPQALICATRDVHLAPQTRFSRRNHHPCAHMMLVKAHAASGANGAGNVGSSGGGSGGRGSGTAYLAAGGVAVKKPLRAGEALLVMEACLLGVAETCAVSVPRRSAALGGGGRQNRLGYRMIEVTGPGTVFLQSDAGVAAGRRDPGGGAKGELEARIALGMTLGACLMYGAFNIIFIAMEFAGLLDEEPRNAA</sequence>
<protein>
    <submittedName>
        <fullName evidence="2">Mitochondrial biogenesis AIM24-domain-containing protein</fullName>
    </submittedName>
</protein>
<feature type="transmembrane region" description="Helical" evidence="1">
    <location>
        <begin position="269"/>
        <end position="291"/>
    </location>
</feature>
<dbReference type="PANTHER" id="PTHR43657:SF1">
    <property type="entry name" value="ALTERED INHERITANCE OF MITOCHONDRIA PROTEIN 24, MITOCHONDRIAL"/>
    <property type="match status" value="1"/>
</dbReference>
<evidence type="ECO:0000313" key="3">
    <source>
        <dbReference type="Proteomes" id="UP000664859"/>
    </source>
</evidence>
<dbReference type="Pfam" id="PF01987">
    <property type="entry name" value="AIM24"/>
    <property type="match status" value="1"/>
</dbReference>
<dbReference type="AlphaFoldDB" id="A0A835Z000"/>
<comment type="caution">
    <text evidence="2">The sequence shown here is derived from an EMBL/GenBank/DDBJ whole genome shotgun (WGS) entry which is preliminary data.</text>
</comment>
<dbReference type="Proteomes" id="UP000664859">
    <property type="component" value="Unassembled WGS sequence"/>
</dbReference>
<dbReference type="SUPFAM" id="SSF51219">
    <property type="entry name" value="TRAP-like"/>
    <property type="match status" value="1"/>
</dbReference>